<keyword evidence="4 14" id="KW-0808">Transferase</keyword>
<keyword evidence="5" id="KW-0479">Metal-binding</keyword>
<keyword evidence="11 14" id="KW-0670">Pyruvate</keyword>
<dbReference type="InterPro" id="IPR036918">
    <property type="entry name" value="Pyrv_Knase_C_sf"/>
</dbReference>
<dbReference type="InterPro" id="IPR001697">
    <property type="entry name" value="Pyr_Knase"/>
</dbReference>
<evidence type="ECO:0000256" key="6">
    <source>
        <dbReference type="ARBA" id="ARBA00022741"/>
    </source>
</evidence>
<name>A0A0W8G558_9ZZZZ</name>
<feature type="domain" description="Pyruvate kinase C-terminal" evidence="13">
    <location>
        <begin position="360"/>
        <end position="470"/>
    </location>
</feature>
<dbReference type="InterPro" id="IPR011037">
    <property type="entry name" value="Pyrv_Knase-like_insert_dom_sf"/>
</dbReference>
<keyword evidence="10" id="KW-0324">Glycolysis</keyword>
<dbReference type="PRINTS" id="PR01050">
    <property type="entry name" value="PYRUVTKNASE"/>
</dbReference>
<gene>
    <name evidence="14" type="ORF">ASZ90_001850</name>
</gene>
<dbReference type="GO" id="GO:0016301">
    <property type="term" value="F:kinase activity"/>
    <property type="evidence" value="ECO:0007669"/>
    <property type="project" value="UniProtKB-KW"/>
</dbReference>
<evidence type="ECO:0000256" key="4">
    <source>
        <dbReference type="ARBA" id="ARBA00022679"/>
    </source>
</evidence>
<proteinExistence type="inferred from homology"/>
<accession>A0A0W8G558</accession>
<dbReference type="GO" id="GO:0004743">
    <property type="term" value="F:pyruvate kinase activity"/>
    <property type="evidence" value="ECO:0007669"/>
    <property type="project" value="UniProtKB-EC"/>
</dbReference>
<feature type="domain" description="Pyruvate kinase barrel" evidence="12">
    <location>
        <begin position="2"/>
        <end position="326"/>
    </location>
</feature>
<protein>
    <recommendedName>
        <fullName evidence="3">pyruvate kinase</fullName>
        <ecNumber evidence="3">2.7.1.40</ecNumber>
    </recommendedName>
</protein>
<dbReference type="SUPFAM" id="SSF50800">
    <property type="entry name" value="PK beta-barrel domain-like"/>
    <property type="match status" value="1"/>
</dbReference>
<dbReference type="PANTHER" id="PTHR11817">
    <property type="entry name" value="PYRUVATE KINASE"/>
    <property type="match status" value="1"/>
</dbReference>
<keyword evidence="9" id="KW-0460">Magnesium</keyword>
<dbReference type="UniPathway" id="UPA00109">
    <property type="reaction ID" value="UER00188"/>
</dbReference>
<dbReference type="NCBIfam" id="NF004491">
    <property type="entry name" value="PRK05826.1"/>
    <property type="match status" value="1"/>
</dbReference>
<dbReference type="SUPFAM" id="SSF51621">
    <property type="entry name" value="Phosphoenolpyruvate/pyruvate domain"/>
    <property type="match status" value="1"/>
</dbReference>
<evidence type="ECO:0000256" key="2">
    <source>
        <dbReference type="ARBA" id="ARBA00008663"/>
    </source>
</evidence>
<evidence type="ECO:0000256" key="7">
    <source>
        <dbReference type="ARBA" id="ARBA00022777"/>
    </source>
</evidence>
<organism evidence="14">
    <name type="scientific">hydrocarbon metagenome</name>
    <dbReference type="NCBI Taxonomy" id="938273"/>
    <lineage>
        <taxon>unclassified sequences</taxon>
        <taxon>metagenomes</taxon>
        <taxon>ecological metagenomes</taxon>
    </lineage>
</organism>
<keyword evidence="6" id="KW-0547">Nucleotide-binding</keyword>
<comment type="caution">
    <text evidence="14">The sequence shown here is derived from an EMBL/GenBank/DDBJ whole genome shotgun (WGS) entry which is preliminary data.</text>
</comment>
<keyword evidence="8" id="KW-0067">ATP-binding</keyword>
<dbReference type="InterPro" id="IPR015806">
    <property type="entry name" value="Pyrv_Knase_insert_dom_sf"/>
</dbReference>
<dbReference type="EMBL" id="LNQE01000237">
    <property type="protein sequence ID" value="KUG28288.1"/>
    <property type="molecule type" value="Genomic_DNA"/>
</dbReference>
<dbReference type="EC" id="2.7.1.40" evidence="3"/>
<dbReference type="Gene3D" id="3.40.1380.20">
    <property type="entry name" value="Pyruvate kinase, C-terminal domain"/>
    <property type="match status" value="1"/>
</dbReference>
<comment type="pathway">
    <text evidence="1">Carbohydrate degradation; glycolysis; pyruvate from D-glyceraldehyde 3-phosphate: step 5/5.</text>
</comment>
<dbReference type="NCBIfam" id="TIGR01064">
    <property type="entry name" value="pyruv_kin"/>
    <property type="match status" value="1"/>
</dbReference>
<dbReference type="InterPro" id="IPR015793">
    <property type="entry name" value="Pyrv_Knase_brl"/>
</dbReference>
<reference evidence="14" key="1">
    <citation type="journal article" date="2015" name="Proc. Natl. Acad. Sci. U.S.A.">
        <title>Networks of energetic and metabolic interactions define dynamics in microbial communities.</title>
        <authorList>
            <person name="Embree M."/>
            <person name="Liu J.K."/>
            <person name="Al-Bassam M.M."/>
            <person name="Zengler K."/>
        </authorList>
    </citation>
    <scope>NUCLEOTIDE SEQUENCE</scope>
</reference>
<comment type="similarity">
    <text evidence="2">Belongs to the pyruvate kinase family.</text>
</comment>
<evidence type="ECO:0000256" key="8">
    <source>
        <dbReference type="ARBA" id="ARBA00022840"/>
    </source>
</evidence>
<keyword evidence="7 14" id="KW-0418">Kinase</keyword>
<evidence type="ECO:0000256" key="1">
    <source>
        <dbReference type="ARBA" id="ARBA00004997"/>
    </source>
</evidence>
<dbReference type="InterPro" id="IPR015813">
    <property type="entry name" value="Pyrv/PenolPyrv_kinase-like_dom"/>
</dbReference>
<evidence type="ECO:0000256" key="5">
    <source>
        <dbReference type="ARBA" id="ARBA00022723"/>
    </source>
</evidence>
<evidence type="ECO:0000256" key="3">
    <source>
        <dbReference type="ARBA" id="ARBA00012142"/>
    </source>
</evidence>
<sequence length="473" mass="51568">MQTKIVATLGPASMHPETMRQMVAAGVRIFRLNFSHSDAAYFIPAIKTIREIESEAGVPLTALGDLCGPKIRIGEVEGSPRQVNKGEYLHLGLPEERPAKSELAFIDLDIPELLKGLAVGMPVNLSDGLLQFKVAKVVKADRLFELEAQNAGFLSSHKGIAFPGKHHPMPALTQKDIKDLHEGIDVGIDAVALSFVQSANDVADVKGHIKAHGTWIPVVAKLERQNAVENLDDILKVTDVVMVARGDLGLECPIPELPIIQKKIIRACRHAQKPVIVATQMLLSMVHNPIPTRAESTDVANAILDGADCVMLSEETAIGDYPVETVKVMRQISDEAVGYYLERIEGPFAPKKERNPAKYLAYAASLLANNVDAPALISHTVSGDTARLLSSRRPAQPIYALTPDTRVLRALNFAWGVRPRLITGDDRRHMDRVEEYVEANPDFTAGKPVVITAGRPTPGNPSPGTNEIKIYYK</sequence>
<dbReference type="Gene3D" id="3.20.20.60">
    <property type="entry name" value="Phosphoenolpyruvate-binding domains"/>
    <property type="match status" value="1"/>
</dbReference>
<evidence type="ECO:0000256" key="10">
    <source>
        <dbReference type="ARBA" id="ARBA00023152"/>
    </source>
</evidence>
<dbReference type="Pfam" id="PF00224">
    <property type="entry name" value="PK"/>
    <property type="match status" value="1"/>
</dbReference>
<dbReference type="GO" id="GO:0000287">
    <property type="term" value="F:magnesium ion binding"/>
    <property type="evidence" value="ECO:0007669"/>
    <property type="project" value="InterPro"/>
</dbReference>
<dbReference type="SUPFAM" id="SSF52935">
    <property type="entry name" value="PK C-terminal domain-like"/>
    <property type="match status" value="1"/>
</dbReference>
<dbReference type="AlphaFoldDB" id="A0A0W8G558"/>
<dbReference type="GO" id="GO:0030955">
    <property type="term" value="F:potassium ion binding"/>
    <property type="evidence" value="ECO:0007669"/>
    <property type="project" value="InterPro"/>
</dbReference>
<dbReference type="Gene3D" id="2.40.33.10">
    <property type="entry name" value="PK beta-barrel domain-like"/>
    <property type="match status" value="1"/>
</dbReference>
<dbReference type="Pfam" id="PF02887">
    <property type="entry name" value="PK_C"/>
    <property type="match status" value="1"/>
</dbReference>
<evidence type="ECO:0000259" key="13">
    <source>
        <dbReference type="Pfam" id="PF02887"/>
    </source>
</evidence>
<evidence type="ECO:0000256" key="9">
    <source>
        <dbReference type="ARBA" id="ARBA00022842"/>
    </source>
</evidence>
<dbReference type="InterPro" id="IPR040442">
    <property type="entry name" value="Pyrv_kinase-like_dom_sf"/>
</dbReference>
<evidence type="ECO:0000259" key="12">
    <source>
        <dbReference type="Pfam" id="PF00224"/>
    </source>
</evidence>
<evidence type="ECO:0000313" key="14">
    <source>
        <dbReference type="EMBL" id="KUG28288.1"/>
    </source>
</evidence>
<evidence type="ECO:0000256" key="11">
    <source>
        <dbReference type="ARBA" id="ARBA00023317"/>
    </source>
</evidence>
<dbReference type="InterPro" id="IPR015795">
    <property type="entry name" value="Pyrv_Knase_C"/>
</dbReference>
<dbReference type="GO" id="GO:0005524">
    <property type="term" value="F:ATP binding"/>
    <property type="evidence" value="ECO:0007669"/>
    <property type="project" value="UniProtKB-KW"/>
</dbReference>